<feature type="signal peptide" evidence="16">
    <location>
        <begin position="1"/>
        <end position="22"/>
    </location>
</feature>
<evidence type="ECO:0000256" key="4">
    <source>
        <dbReference type="ARBA" id="ARBA00022692"/>
    </source>
</evidence>
<dbReference type="GeneTree" id="ENSGT00940000158724"/>
<dbReference type="OMA" id="NWYAVLP"/>
<dbReference type="PROSITE" id="PS00061">
    <property type="entry name" value="ADH_SHORT"/>
    <property type="match status" value="1"/>
</dbReference>
<protein>
    <recommendedName>
        <fullName evidence="12">Short-chain dehydrogenase/reductase 3</fullName>
        <ecNumber evidence="3">1.1.1.300</ecNumber>
    </recommendedName>
    <alternativeName>
        <fullName evidence="13">Retinal short-chain dehydrogenase/reductase 1</fullName>
    </alternativeName>
</protein>
<dbReference type="GO" id="GO:0005811">
    <property type="term" value="C:lipid droplet"/>
    <property type="evidence" value="ECO:0007669"/>
    <property type="project" value="TreeGrafter"/>
</dbReference>
<keyword evidence="4" id="KW-0812">Transmembrane</keyword>
<dbReference type="GO" id="GO:0004745">
    <property type="term" value="F:all-trans-retinol dehydrogenase (NAD+) activity"/>
    <property type="evidence" value="ECO:0007669"/>
    <property type="project" value="TreeGrafter"/>
</dbReference>
<dbReference type="InterPro" id="IPR002347">
    <property type="entry name" value="SDR_fam"/>
</dbReference>
<comment type="subcellular location">
    <subcellularLocation>
        <location evidence="1">Membrane</location>
        <topology evidence="1">Multi-pass membrane protein</topology>
    </subcellularLocation>
</comment>
<dbReference type="SMART" id="SM00822">
    <property type="entry name" value="PKS_KR"/>
    <property type="match status" value="1"/>
</dbReference>
<comment type="catalytic activity">
    <reaction evidence="10">
        <text>all-trans-retinol + NADP(+) = all-trans-retinal + NADPH + H(+)</text>
        <dbReference type="Rhea" id="RHEA:25033"/>
        <dbReference type="ChEBI" id="CHEBI:15378"/>
        <dbReference type="ChEBI" id="CHEBI:17336"/>
        <dbReference type="ChEBI" id="CHEBI:17898"/>
        <dbReference type="ChEBI" id="CHEBI:57783"/>
        <dbReference type="ChEBI" id="CHEBI:58349"/>
        <dbReference type="EC" id="1.1.1.300"/>
    </reaction>
</comment>
<evidence type="ECO:0000259" key="17">
    <source>
        <dbReference type="SMART" id="SM00822"/>
    </source>
</evidence>
<dbReference type="PANTHER" id="PTHR24322:SF483">
    <property type="entry name" value="SHORT-CHAIN DEHYDROGENASE_REDUCTASE 3"/>
    <property type="match status" value="1"/>
</dbReference>
<evidence type="ECO:0000256" key="2">
    <source>
        <dbReference type="ARBA" id="ARBA00006484"/>
    </source>
</evidence>
<evidence type="ECO:0000256" key="5">
    <source>
        <dbReference type="ARBA" id="ARBA00022857"/>
    </source>
</evidence>
<dbReference type="GO" id="GO:0016020">
    <property type="term" value="C:membrane"/>
    <property type="evidence" value="ECO:0007669"/>
    <property type="project" value="UniProtKB-SubCell"/>
</dbReference>
<organism evidence="18 19">
    <name type="scientific">Eptatretus burgeri</name>
    <name type="common">Inshore hagfish</name>
    <dbReference type="NCBI Taxonomy" id="7764"/>
    <lineage>
        <taxon>Eukaryota</taxon>
        <taxon>Metazoa</taxon>
        <taxon>Chordata</taxon>
        <taxon>Craniata</taxon>
        <taxon>Vertebrata</taxon>
        <taxon>Cyclostomata</taxon>
        <taxon>Myxini</taxon>
        <taxon>Myxiniformes</taxon>
        <taxon>Myxinidae</taxon>
        <taxon>Eptatretinae</taxon>
        <taxon>Eptatretus</taxon>
    </lineage>
</organism>
<evidence type="ECO:0000256" key="14">
    <source>
        <dbReference type="RuleBase" id="RU000363"/>
    </source>
</evidence>
<keyword evidence="5" id="KW-0521">NADP</keyword>
<dbReference type="PRINTS" id="PR00080">
    <property type="entry name" value="SDRFAMILY"/>
</dbReference>
<comment type="similarity">
    <text evidence="2 14">Belongs to the short-chain dehydrogenases/reductases (SDR) family.</text>
</comment>
<reference evidence="18" key="2">
    <citation type="submission" date="2025-09" db="UniProtKB">
        <authorList>
            <consortium name="Ensembl"/>
        </authorList>
    </citation>
    <scope>IDENTIFICATION</scope>
</reference>
<keyword evidence="19" id="KW-1185">Reference proteome</keyword>
<dbReference type="Ensembl" id="ENSEBUT00000008935.1">
    <property type="protein sequence ID" value="ENSEBUP00000008431.1"/>
    <property type="gene ID" value="ENSEBUG00000005457.1"/>
</dbReference>
<evidence type="ECO:0000256" key="15">
    <source>
        <dbReference type="SAM" id="MobiDB-lite"/>
    </source>
</evidence>
<evidence type="ECO:0000256" key="12">
    <source>
        <dbReference type="ARBA" id="ARBA00068717"/>
    </source>
</evidence>
<evidence type="ECO:0000313" key="18">
    <source>
        <dbReference type="Ensembl" id="ENSEBUP00000008431.1"/>
    </source>
</evidence>
<keyword evidence="8" id="KW-0443">Lipid metabolism</keyword>
<sequence>MSRPRAPLARLAACLLAWLARTALRAALRLVPLPRRRSFHKNNNNDDKGGRGGDDRRNGREIGADDVVLVTGGGRGIGRWLALEFARQGAGKVVLWGRTEETLRTTCAEVRQAGSDCWYFVCDVADRHAVYRQAQVTRQKVGEVTVLVNNAGVVAGHSLLNIDDEALLSTEHVNVLGHFWTLKAFLPSMLSCGHGHVVCVSSVLALTALPGAIDYCTSKAAAFGLMESLSLGLESTPGVRTTTVLPYLTDTDMFRGVKPRFSWLFPPLHAELVARRTVEAVKRDEAVVFMPRSMVLLVLMKSVQCWGVPLPK</sequence>
<proteinExistence type="inferred from homology"/>
<dbReference type="AlphaFoldDB" id="A0A8C4Q166"/>
<dbReference type="CDD" id="cd05339">
    <property type="entry name" value="17beta-HSDXI-like_SDR_c"/>
    <property type="match status" value="1"/>
</dbReference>
<feature type="domain" description="Ketoreductase" evidence="17">
    <location>
        <begin position="66"/>
        <end position="257"/>
    </location>
</feature>
<dbReference type="SUPFAM" id="SSF51735">
    <property type="entry name" value="NAD(P)-binding Rossmann-fold domains"/>
    <property type="match status" value="1"/>
</dbReference>
<dbReference type="EC" id="1.1.1.300" evidence="3"/>
<keyword evidence="6" id="KW-1133">Transmembrane helix</keyword>
<name>A0A8C4Q166_EPTBU</name>
<dbReference type="GO" id="GO:0052650">
    <property type="term" value="F:all-trans-retinol dehydrogenase (NADP+) activity"/>
    <property type="evidence" value="ECO:0007669"/>
    <property type="project" value="UniProtKB-EC"/>
</dbReference>
<evidence type="ECO:0000256" key="7">
    <source>
        <dbReference type="ARBA" id="ARBA00023002"/>
    </source>
</evidence>
<evidence type="ECO:0000256" key="13">
    <source>
        <dbReference type="ARBA" id="ARBA00082544"/>
    </source>
</evidence>
<feature type="region of interest" description="Disordered" evidence="15">
    <location>
        <begin position="39"/>
        <end position="59"/>
    </location>
</feature>
<dbReference type="PANTHER" id="PTHR24322">
    <property type="entry name" value="PKSB"/>
    <property type="match status" value="1"/>
</dbReference>
<dbReference type="InterPro" id="IPR036291">
    <property type="entry name" value="NAD(P)-bd_dom_sf"/>
</dbReference>
<dbReference type="Proteomes" id="UP000694388">
    <property type="component" value="Unplaced"/>
</dbReference>
<evidence type="ECO:0000256" key="10">
    <source>
        <dbReference type="ARBA" id="ARBA00050568"/>
    </source>
</evidence>
<dbReference type="PRINTS" id="PR00081">
    <property type="entry name" value="GDHRDH"/>
</dbReference>
<evidence type="ECO:0000256" key="16">
    <source>
        <dbReference type="SAM" id="SignalP"/>
    </source>
</evidence>
<dbReference type="Gene3D" id="3.40.50.720">
    <property type="entry name" value="NAD(P)-binding Rossmann-like Domain"/>
    <property type="match status" value="1"/>
</dbReference>
<evidence type="ECO:0000256" key="1">
    <source>
        <dbReference type="ARBA" id="ARBA00004141"/>
    </source>
</evidence>
<dbReference type="FunFam" id="3.40.50.720:FF:000131">
    <property type="entry name" value="Short-chain dehydrogenase/reductase 3"/>
    <property type="match status" value="1"/>
</dbReference>
<keyword evidence="16" id="KW-0732">Signal</keyword>
<dbReference type="InterPro" id="IPR057326">
    <property type="entry name" value="KR_dom"/>
</dbReference>
<keyword evidence="7" id="KW-0560">Oxidoreductase</keyword>
<keyword evidence="9" id="KW-0472">Membrane</keyword>
<feature type="compositionally biased region" description="Basic and acidic residues" evidence="15">
    <location>
        <begin position="43"/>
        <end position="59"/>
    </location>
</feature>
<evidence type="ECO:0000313" key="19">
    <source>
        <dbReference type="Proteomes" id="UP000694388"/>
    </source>
</evidence>
<evidence type="ECO:0000256" key="11">
    <source>
        <dbReference type="ARBA" id="ARBA00059620"/>
    </source>
</evidence>
<accession>A0A8C4Q166</accession>
<evidence type="ECO:0000256" key="3">
    <source>
        <dbReference type="ARBA" id="ARBA00012852"/>
    </source>
</evidence>
<dbReference type="InterPro" id="IPR020904">
    <property type="entry name" value="Sc_DH/Rdtase_CS"/>
</dbReference>
<dbReference type="GO" id="GO:0048385">
    <property type="term" value="P:regulation of retinoic acid receptor signaling pathway"/>
    <property type="evidence" value="ECO:0007669"/>
    <property type="project" value="TreeGrafter"/>
</dbReference>
<comment type="function">
    <text evidence="11">Catalyzes the reduction of all-trans-retinal to all-trans-retinol in the presence of NADPH.</text>
</comment>
<evidence type="ECO:0000256" key="9">
    <source>
        <dbReference type="ARBA" id="ARBA00023136"/>
    </source>
</evidence>
<evidence type="ECO:0000256" key="8">
    <source>
        <dbReference type="ARBA" id="ARBA00023098"/>
    </source>
</evidence>
<evidence type="ECO:0000256" key="6">
    <source>
        <dbReference type="ARBA" id="ARBA00022989"/>
    </source>
</evidence>
<reference evidence="18" key="1">
    <citation type="submission" date="2025-08" db="UniProtKB">
        <authorList>
            <consortium name="Ensembl"/>
        </authorList>
    </citation>
    <scope>IDENTIFICATION</scope>
</reference>
<feature type="chain" id="PRO_5034734078" description="Short-chain dehydrogenase/reductase 3" evidence="16">
    <location>
        <begin position="23"/>
        <end position="312"/>
    </location>
</feature>
<dbReference type="Pfam" id="PF00106">
    <property type="entry name" value="adh_short"/>
    <property type="match status" value="1"/>
</dbReference>